<evidence type="ECO:0000313" key="4">
    <source>
        <dbReference type="EMBL" id="OIJ92700.1"/>
    </source>
</evidence>
<dbReference type="Proteomes" id="UP000179935">
    <property type="component" value="Unassembled WGS sequence"/>
</dbReference>
<dbReference type="Gene3D" id="3.40.720.10">
    <property type="entry name" value="Alkaline Phosphatase, subunit A"/>
    <property type="match status" value="2"/>
</dbReference>
<keyword evidence="1" id="KW-0378">Hydrolase</keyword>
<dbReference type="GO" id="GO:0042578">
    <property type="term" value="F:phosphoric ester hydrolase activity"/>
    <property type="evidence" value="ECO:0007669"/>
    <property type="project" value="UniProtKB-ARBA"/>
</dbReference>
<evidence type="ECO:0000313" key="5">
    <source>
        <dbReference type="Proteomes" id="UP000179935"/>
    </source>
</evidence>
<dbReference type="InterPro" id="IPR007312">
    <property type="entry name" value="Phosphoesterase"/>
</dbReference>
<feature type="region of interest" description="Disordered" evidence="3">
    <location>
        <begin position="35"/>
        <end position="59"/>
    </location>
</feature>
<dbReference type="PANTHER" id="PTHR31956:SF1">
    <property type="entry name" value="NON-SPECIFIC PHOSPHOLIPASE C1"/>
    <property type="match status" value="1"/>
</dbReference>
<accession>A0A1S2PGF9</accession>
<gene>
    <name evidence="4" type="ORF">BIV24_13225</name>
</gene>
<dbReference type="InterPro" id="IPR017850">
    <property type="entry name" value="Alkaline_phosphatase_core_sf"/>
</dbReference>
<dbReference type="AlphaFoldDB" id="A0A1S2PGF9"/>
<comment type="caution">
    <text evidence="4">The sequence shown here is derived from an EMBL/GenBank/DDBJ whole genome shotgun (WGS) entry which is preliminary data.</text>
</comment>
<evidence type="ECO:0000256" key="2">
    <source>
        <dbReference type="ARBA" id="ARBA00023026"/>
    </source>
</evidence>
<dbReference type="EMBL" id="MLYP01000036">
    <property type="protein sequence ID" value="OIJ92700.1"/>
    <property type="molecule type" value="Genomic_DNA"/>
</dbReference>
<keyword evidence="2" id="KW-0843">Virulence</keyword>
<dbReference type="OrthoDB" id="4181857at2"/>
<keyword evidence="5" id="KW-1185">Reference proteome</keyword>
<protein>
    <submittedName>
        <fullName evidence="4">Phosphoesterase</fullName>
    </submittedName>
</protein>
<organism evidence="4 5">
    <name type="scientific">Streptomyces colonosanans</name>
    <dbReference type="NCBI Taxonomy" id="1428652"/>
    <lineage>
        <taxon>Bacteria</taxon>
        <taxon>Bacillati</taxon>
        <taxon>Actinomycetota</taxon>
        <taxon>Actinomycetes</taxon>
        <taxon>Kitasatosporales</taxon>
        <taxon>Streptomycetaceae</taxon>
        <taxon>Streptomyces</taxon>
    </lineage>
</organism>
<sequence>MTSDSTLLSRIDHLVVLMLENRSLDNMLGFLYTDQGNRTPSGQPFEGLTGTESNPDGNGSKVTVFRIDPAKPGAYFMPGSIPGEEFDRVNIQLFGTADPPTPTPAATNEGFVTDYAEMLPKRRGNSPGVTPSDIMGCFTPEGVPVLSGLARGFAVCDQWYCSVPTQTLPNRAFALAGTSLGYLIDKTSMDLVKKTKRPMFDTPSIFGRLSDNNTDWMVYGYNKLPLTPADFPDAHQADKRHFGHFMDFKNAAANGSLPAFTFLEPSWGYSGNSQHPNDDVASGEQFVYDTYQALRGGPDWAKTLLVITYDEHGGCYDHVPPPAGATPPDNIKGVEFDFDFSRFGLRVPTVLVSPLIEPGTVFRVPDDSVPLDHTSVLKTIEQRWGLPPLTARDNAAPGIGEVLTLEHPRDDDPLAGVVVPVSKGDNPARTQTSHLEGVYNTLVAAKLIPSM</sequence>
<feature type="compositionally biased region" description="Polar residues" evidence="3">
    <location>
        <begin position="50"/>
        <end position="59"/>
    </location>
</feature>
<reference evidence="4 5" key="1">
    <citation type="submission" date="2016-10" db="EMBL/GenBank/DDBJ databases">
        <title>Genome sequence of Streptomyces sp. MUSC 93.</title>
        <authorList>
            <person name="Lee L.-H."/>
            <person name="Ser H.-L."/>
            <person name="Law J.W.-F."/>
        </authorList>
    </citation>
    <scope>NUCLEOTIDE SEQUENCE [LARGE SCALE GENOMIC DNA]</scope>
    <source>
        <strain evidence="4 5">MUSC 93</strain>
    </source>
</reference>
<dbReference type="GO" id="GO:0009395">
    <property type="term" value="P:phospholipid catabolic process"/>
    <property type="evidence" value="ECO:0007669"/>
    <property type="project" value="TreeGrafter"/>
</dbReference>
<evidence type="ECO:0000256" key="1">
    <source>
        <dbReference type="ARBA" id="ARBA00022801"/>
    </source>
</evidence>
<dbReference type="PANTHER" id="PTHR31956">
    <property type="entry name" value="NON-SPECIFIC PHOSPHOLIPASE C4-RELATED"/>
    <property type="match status" value="1"/>
</dbReference>
<dbReference type="STRING" id="1428652.BIV24_13225"/>
<name>A0A1S2PGF9_9ACTN</name>
<dbReference type="Pfam" id="PF04185">
    <property type="entry name" value="Phosphoesterase"/>
    <property type="match status" value="1"/>
</dbReference>
<dbReference type="RefSeq" id="WP_071366464.1">
    <property type="nucleotide sequence ID" value="NZ_MLYP01000036.1"/>
</dbReference>
<evidence type="ECO:0000256" key="3">
    <source>
        <dbReference type="SAM" id="MobiDB-lite"/>
    </source>
</evidence>
<proteinExistence type="predicted"/>